<comment type="similarity">
    <text evidence="2">Belongs to the REXO4 family.</text>
</comment>
<keyword evidence="8" id="KW-0539">Nucleus</keyword>
<dbReference type="GO" id="GO:0000027">
    <property type="term" value="P:ribosomal large subunit assembly"/>
    <property type="evidence" value="ECO:0007669"/>
    <property type="project" value="TreeGrafter"/>
</dbReference>
<evidence type="ECO:0000256" key="4">
    <source>
        <dbReference type="ARBA" id="ARBA00022552"/>
    </source>
</evidence>
<feature type="region of interest" description="Disordered" evidence="10">
    <location>
        <begin position="1"/>
        <end position="24"/>
    </location>
</feature>
<dbReference type="InterPro" id="IPR037431">
    <property type="entry name" value="REX4_DEDDh_dom"/>
</dbReference>
<dbReference type="InterPro" id="IPR013520">
    <property type="entry name" value="Ribonucl_H"/>
</dbReference>
<dbReference type="EMBL" id="MU103786">
    <property type="protein sequence ID" value="KAF7845650.1"/>
    <property type="molecule type" value="Genomic_DNA"/>
</dbReference>
<evidence type="ECO:0000256" key="8">
    <source>
        <dbReference type="ARBA" id="ARBA00023242"/>
    </source>
</evidence>
<dbReference type="GO" id="GO:0006364">
    <property type="term" value="P:rRNA processing"/>
    <property type="evidence" value="ECO:0007669"/>
    <property type="project" value="UniProtKB-KW"/>
</dbReference>
<dbReference type="Pfam" id="PF00929">
    <property type="entry name" value="RNase_T"/>
    <property type="match status" value="1"/>
</dbReference>
<feature type="domain" description="Exonuclease" evidence="11">
    <location>
        <begin position="37"/>
        <end position="197"/>
    </location>
</feature>
<sequence>MTSTAPSTSKDTPPSIQSSSQDAITNSGLNTSVEIGKYIALDCEMVGIGPSGLESALARITITNYTLDQIYDSYVLPTEQVTDWRTPVSGMRPQHMTHARTFKEVQTDVARIMKGRIVVGHALRHDFAVLKLSHPRRDLRDTARHGPYRALVGGTPKLSLLASELLGLEIQSGEHSSLEDARAAMLLFKRDKNRFETKERDQVRRRG</sequence>
<dbReference type="PANTHER" id="PTHR12801">
    <property type="entry name" value="RNA EXONUCLEASE REXO1 / RECO3 FAMILY MEMBER-RELATED"/>
    <property type="match status" value="1"/>
</dbReference>
<dbReference type="Proteomes" id="UP000806378">
    <property type="component" value="Unassembled WGS sequence"/>
</dbReference>
<comment type="caution">
    <text evidence="12">The sequence shown here is derived from an EMBL/GenBank/DDBJ whole genome shotgun (WGS) entry which is preliminary data.</text>
</comment>
<comment type="subcellular location">
    <subcellularLocation>
        <location evidence="1">Nucleus</location>
    </subcellularLocation>
</comment>
<name>A0A8T0CED1_CORYI</name>
<dbReference type="AlphaFoldDB" id="A0A8T0CED1"/>
<organism evidence="12 13">
    <name type="scientific">Corymbia citriodora subsp. variegata</name>
    <dbReference type="NCBI Taxonomy" id="360336"/>
    <lineage>
        <taxon>Eukaryota</taxon>
        <taxon>Viridiplantae</taxon>
        <taxon>Streptophyta</taxon>
        <taxon>Embryophyta</taxon>
        <taxon>Tracheophyta</taxon>
        <taxon>Spermatophyta</taxon>
        <taxon>Magnoliopsida</taxon>
        <taxon>eudicotyledons</taxon>
        <taxon>Gunneridae</taxon>
        <taxon>Pentapetalae</taxon>
        <taxon>rosids</taxon>
        <taxon>malvids</taxon>
        <taxon>Myrtales</taxon>
        <taxon>Myrtaceae</taxon>
        <taxon>Myrtoideae</taxon>
        <taxon>Eucalypteae</taxon>
        <taxon>Corymbia</taxon>
    </lineage>
</organism>
<keyword evidence="6" id="KW-0378">Hydrolase</keyword>
<keyword evidence="5" id="KW-0540">Nuclease</keyword>
<evidence type="ECO:0000313" key="12">
    <source>
        <dbReference type="EMBL" id="KAF7845650.1"/>
    </source>
</evidence>
<dbReference type="InterPro" id="IPR036397">
    <property type="entry name" value="RNaseH_sf"/>
</dbReference>
<dbReference type="InterPro" id="IPR012337">
    <property type="entry name" value="RNaseH-like_sf"/>
</dbReference>
<protein>
    <recommendedName>
        <fullName evidence="3">RNA exonuclease 4</fullName>
    </recommendedName>
</protein>
<evidence type="ECO:0000256" key="6">
    <source>
        <dbReference type="ARBA" id="ARBA00022801"/>
    </source>
</evidence>
<evidence type="ECO:0000256" key="5">
    <source>
        <dbReference type="ARBA" id="ARBA00022722"/>
    </source>
</evidence>
<accession>A0A8T0CED1</accession>
<keyword evidence="13" id="KW-1185">Reference proteome</keyword>
<dbReference type="InterPro" id="IPR047021">
    <property type="entry name" value="REXO1/3/4-like"/>
</dbReference>
<evidence type="ECO:0000259" key="11">
    <source>
        <dbReference type="SMART" id="SM00479"/>
    </source>
</evidence>
<evidence type="ECO:0000256" key="3">
    <source>
        <dbReference type="ARBA" id="ARBA00016937"/>
    </source>
</evidence>
<evidence type="ECO:0000256" key="2">
    <source>
        <dbReference type="ARBA" id="ARBA00010489"/>
    </source>
</evidence>
<evidence type="ECO:0000256" key="9">
    <source>
        <dbReference type="ARBA" id="ARBA00025599"/>
    </source>
</evidence>
<evidence type="ECO:0000313" key="13">
    <source>
        <dbReference type="Proteomes" id="UP000806378"/>
    </source>
</evidence>
<dbReference type="OrthoDB" id="16516at2759"/>
<proteinExistence type="inferred from homology"/>
<reference evidence="12" key="1">
    <citation type="submission" date="2020-05" db="EMBL/GenBank/DDBJ databases">
        <title>WGS assembly of Corymbia citriodora subspecies variegata.</title>
        <authorList>
            <person name="Barry K."/>
            <person name="Hundley H."/>
            <person name="Shu S."/>
            <person name="Jenkins J."/>
            <person name="Grimwood J."/>
            <person name="Baten A."/>
        </authorList>
    </citation>
    <scope>NUCLEOTIDE SEQUENCE</scope>
    <source>
        <strain evidence="12">CV2-018</strain>
    </source>
</reference>
<gene>
    <name evidence="12" type="ORF">BT93_L1427</name>
</gene>
<dbReference type="FunFam" id="3.30.420.10:FF:000007">
    <property type="entry name" value="Interferon-stimulated exonuclease gene 20"/>
    <property type="match status" value="1"/>
</dbReference>
<keyword evidence="4" id="KW-0698">rRNA processing</keyword>
<evidence type="ECO:0000256" key="1">
    <source>
        <dbReference type="ARBA" id="ARBA00004123"/>
    </source>
</evidence>
<evidence type="ECO:0000256" key="10">
    <source>
        <dbReference type="SAM" id="MobiDB-lite"/>
    </source>
</evidence>
<dbReference type="Gene3D" id="3.30.420.10">
    <property type="entry name" value="Ribonuclease H-like superfamily/Ribonuclease H"/>
    <property type="match status" value="1"/>
</dbReference>
<dbReference type="SUPFAM" id="SSF53098">
    <property type="entry name" value="Ribonuclease H-like"/>
    <property type="match status" value="1"/>
</dbReference>
<dbReference type="Gramene" id="rna-gnl|WGS:JABURB|Cocit.L1427.1">
    <property type="protein sequence ID" value="cds-KAF7845650.1"/>
    <property type="gene ID" value="gene-BT93_L1427"/>
</dbReference>
<dbReference type="GO" id="GO:0008408">
    <property type="term" value="F:3'-5' exonuclease activity"/>
    <property type="evidence" value="ECO:0007669"/>
    <property type="project" value="InterPro"/>
</dbReference>
<evidence type="ECO:0000256" key="7">
    <source>
        <dbReference type="ARBA" id="ARBA00022839"/>
    </source>
</evidence>
<dbReference type="GO" id="GO:0005634">
    <property type="term" value="C:nucleus"/>
    <property type="evidence" value="ECO:0007669"/>
    <property type="project" value="UniProtKB-SubCell"/>
</dbReference>
<dbReference type="GO" id="GO:0003676">
    <property type="term" value="F:nucleic acid binding"/>
    <property type="evidence" value="ECO:0007669"/>
    <property type="project" value="InterPro"/>
</dbReference>
<dbReference type="SMART" id="SM00479">
    <property type="entry name" value="EXOIII"/>
    <property type="match status" value="1"/>
</dbReference>
<keyword evidence="7" id="KW-0269">Exonuclease</keyword>
<dbReference type="CDD" id="cd06144">
    <property type="entry name" value="REX4_like"/>
    <property type="match status" value="1"/>
</dbReference>
<dbReference type="PANTHER" id="PTHR12801:SF45">
    <property type="entry name" value="RNA EXONUCLEASE 4"/>
    <property type="match status" value="1"/>
</dbReference>
<comment type="function">
    <text evidence="9">Exoribonuclease involved in ribosome biosynthesis. Involved in the processing of ITS1, the internal transcribed spacer localized between the 18S and 5.8S rRNAs.</text>
</comment>